<dbReference type="InterPro" id="IPR029000">
    <property type="entry name" value="Cyclophilin-like_dom_sf"/>
</dbReference>
<evidence type="ECO:0000259" key="8">
    <source>
        <dbReference type="PROSITE" id="PS50072"/>
    </source>
</evidence>
<dbReference type="PANTHER" id="PTHR11071:SF561">
    <property type="entry name" value="PEPTIDYL-PROLYL CIS-TRANS ISOMERASE D-RELATED"/>
    <property type="match status" value="1"/>
</dbReference>
<organism evidence="9 10">
    <name type="scientific">Filobasidium floriforme</name>
    <dbReference type="NCBI Taxonomy" id="5210"/>
    <lineage>
        <taxon>Eukaryota</taxon>
        <taxon>Fungi</taxon>
        <taxon>Dikarya</taxon>
        <taxon>Basidiomycota</taxon>
        <taxon>Agaricomycotina</taxon>
        <taxon>Tremellomycetes</taxon>
        <taxon>Filobasidiales</taxon>
        <taxon>Filobasidiaceae</taxon>
        <taxon>Filobasidium</taxon>
    </lineage>
</organism>
<dbReference type="SUPFAM" id="SSF50891">
    <property type="entry name" value="Cyclophilin-like"/>
    <property type="match status" value="1"/>
</dbReference>
<dbReference type="PANTHER" id="PTHR11071">
    <property type="entry name" value="PEPTIDYL-PROLYL CIS-TRANS ISOMERASE"/>
    <property type="match status" value="1"/>
</dbReference>
<evidence type="ECO:0000256" key="3">
    <source>
        <dbReference type="ARBA" id="ARBA00023110"/>
    </source>
</evidence>
<reference evidence="9" key="1">
    <citation type="submission" date="2020-04" db="EMBL/GenBank/DDBJ databases">
        <title>Analysis of mating type loci in Filobasidium floriforme.</title>
        <authorList>
            <person name="Nowrousian M."/>
        </authorList>
    </citation>
    <scope>NUCLEOTIDE SEQUENCE</scope>
    <source>
        <strain evidence="9">CBS 6242</strain>
    </source>
</reference>
<dbReference type="Proteomes" id="UP000812966">
    <property type="component" value="Unassembled WGS sequence"/>
</dbReference>
<dbReference type="EC" id="5.2.1.8" evidence="2"/>
<feature type="domain" description="PPIase cyclophilin-type" evidence="8">
    <location>
        <begin position="9"/>
        <end position="173"/>
    </location>
</feature>
<dbReference type="EMBL" id="JABELV010000039">
    <property type="protein sequence ID" value="KAG7562090.1"/>
    <property type="molecule type" value="Genomic_DNA"/>
</dbReference>
<sequence length="372" mass="40453">MSDPSPRPYFDITIDSRPAGRIVFELFQDVVPKTTDNFLHLCLGDKGTTESGAKLSYEGSGFHRVIKGFMLQGGDFTAHNGTGGVSIYGEKFEDENFDLKHDKPFLLSMANAGPGTNGSQFFITTVKTPHLDGKHVVFGKVIAGKSLVRRIESLPTSSSDSPVSPVKIASSGVLSPSDPLPSSALTPGDKYEDYPTDQEDLDEGDVKGHLDVATDLKALGAAEFKEGKVDVALGLWEKGVRYLDVNPFLPEETGKELMKEYEAMRYSLLANISLAALKTSPPQPKLTVSHATRILSLAPSKYPLSAADKVKALYRRGQAHVLLKDDDAAEKDYKEALKNGGDAAVKTELAKLVKRREVTKEKQMKAFGKMFA</sequence>
<keyword evidence="10" id="KW-1185">Reference proteome</keyword>
<dbReference type="PROSITE" id="PS50072">
    <property type="entry name" value="CSA_PPIASE_2"/>
    <property type="match status" value="1"/>
</dbReference>
<dbReference type="GO" id="GO:0003755">
    <property type="term" value="F:peptidyl-prolyl cis-trans isomerase activity"/>
    <property type="evidence" value="ECO:0007669"/>
    <property type="project" value="UniProtKB-KW"/>
</dbReference>
<evidence type="ECO:0000256" key="2">
    <source>
        <dbReference type="ARBA" id="ARBA00013194"/>
    </source>
</evidence>
<gene>
    <name evidence="9" type="ORF">FFLO_02469</name>
</gene>
<evidence type="ECO:0000313" key="9">
    <source>
        <dbReference type="EMBL" id="KAG7562090.1"/>
    </source>
</evidence>
<feature type="region of interest" description="Disordered" evidence="7">
    <location>
        <begin position="154"/>
        <end position="202"/>
    </location>
</feature>
<evidence type="ECO:0000256" key="7">
    <source>
        <dbReference type="SAM" id="MobiDB-lite"/>
    </source>
</evidence>
<feature type="compositionally biased region" description="Low complexity" evidence="7">
    <location>
        <begin position="154"/>
        <end position="187"/>
    </location>
</feature>
<evidence type="ECO:0000256" key="6">
    <source>
        <dbReference type="ARBA" id="ARBA00076602"/>
    </source>
</evidence>
<name>A0A8K0JPI9_9TREE</name>
<evidence type="ECO:0000313" key="10">
    <source>
        <dbReference type="Proteomes" id="UP000812966"/>
    </source>
</evidence>
<evidence type="ECO:0000256" key="5">
    <source>
        <dbReference type="ARBA" id="ARBA00074451"/>
    </source>
</evidence>
<evidence type="ECO:0000256" key="4">
    <source>
        <dbReference type="ARBA" id="ARBA00023235"/>
    </source>
</evidence>
<dbReference type="FunFam" id="2.40.100.10:FF:000022">
    <property type="entry name" value="Peptidyl-prolyl cis-trans isomerase CYP95"/>
    <property type="match status" value="1"/>
</dbReference>
<dbReference type="InterPro" id="IPR011990">
    <property type="entry name" value="TPR-like_helical_dom_sf"/>
</dbReference>
<dbReference type="PROSITE" id="PS00170">
    <property type="entry name" value="CSA_PPIASE_1"/>
    <property type="match status" value="1"/>
</dbReference>
<dbReference type="Gene3D" id="1.25.40.10">
    <property type="entry name" value="Tetratricopeptide repeat domain"/>
    <property type="match status" value="1"/>
</dbReference>
<accession>A0A8K0JPI9</accession>
<evidence type="ECO:0000256" key="1">
    <source>
        <dbReference type="ARBA" id="ARBA00000971"/>
    </source>
</evidence>
<comment type="caution">
    <text evidence="9">The sequence shown here is derived from an EMBL/GenBank/DDBJ whole genome shotgun (WGS) entry which is preliminary data.</text>
</comment>
<dbReference type="PRINTS" id="PR00153">
    <property type="entry name" value="CSAPPISMRASE"/>
</dbReference>
<keyword evidence="4" id="KW-0413">Isomerase</keyword>
<dbReference type="AlphaFoldDB" id="A0A8K0JPI9"/>
<dbReference type="GO" id="GO:0005737">
    <property type="term" value="C:cytoplasm"/>
    <property type="evidence" value="ECO:0007669"/>
    <property type="project" value="TreeGrafter"/>
</dbReference>
<dbReference type="Gene3D" id="2.40.100.10">
    <property type="entry name" value="Cyclophilin-like"/>
    <property type="match status" value="1"/>
</dbReference>
<keyword evidence="3" id="KW-0697">Rotamase</keyword>
<dbReference type="SUPFAM" id="SSF48452">
    <property type="entry name" value="TPR-like"/>
    <property type="match status" value="1"/>
</dbReference>
<proteinExistence type="predicted"/>
<dbReference type="GO" id="GO:0006457">
    <property type="term" value="P:protein folding"/>
    <property type="evidence" value="ECO:0007669"/>
    <property type="project" value="InterPro"/>
</dbReference>
<dbReference type="InterPro" id="IPR002130">
    <property type="entry name" value="Cyclophilin-type_PPIase_dom"/>
</dbReference>
<dbReference type="InterPro" id="IPR020892">
    <property type="entry name" value="Cyclophilin-type_PPIase_CS"/>
</dbReference>
<protein>
    <recommendedName>
        <fullName evidence="5">Peptidyl-prolyl cis-trans isomerase D</fullName>
        <ecNumber evidence="2">5.2.1.8</ecNumber>
    </recommendedName>
    <alternativeName>
        <fullName evidence="6">Rotamase D</fullName>
    </alternativeName>
</protein>
<dbReference type="GO" id="GO:0016018">
    <property type="term" value="F:cyclosporin A binding"/>
    <property type="evidence" value="ECO:0007669"/>
    <property type="project" value="TreeGrafter"/>
</dbReference>
<comment type="catalytic activity">
    <reaction evidence="1">
        <text>[protein]-peptidylproline (omega=180) = [protein]-peptidylproline (omega=0)</text>
        <dbReference type="Rhea" id="RHEA:16237"/>
        <dbReference type="Rhea" id="RHEA-COMP:10747"/>
        <dbReference type="Rhea" id="RHEA-COMP:10748"/>
        <dbReference type="ChEBI" id="CHEBI:83833"/>
        <dbReference type="ChEBI" id="CHEBI:83834"/>
        <dbReference type="EC" id="5.2.1.8"/>
    </reaction>
</comment>
<dbReference type="Pfam" id="PF00160">
    <property type="entry name" value="Pro_isomerase"/>
    <property type="match status" value="1"/>
</dbReference>